<name>A0AAU1TXP5_9ACTN</name>
<dbReference type="Gene3D" id="3.30.70.100">
    <property type="match status" value="1"/>
</dbReference>
<dbReference type="PROSITE" id="PS51502">
    <property type="entry name" value="S_R_A_B_BARREL"/>
    <property type="match status" value="1"/>
</dbReference>
<dbReference type="InterPro" id="IPR011008">
    <property type="entry name" value="Dimeric_a/b-barrel"/>
</dbReference>
<dbReference type="CDD" id="cd16448">
    <property type="entry name" value="RING-H2"/>
    <property type="match status" value="1"/>
</dbReference>
<gene>
    <name evidence="2" type="ORF">OHU69_04220</name>
</gene>
<dbReference type="EMBL" id="CP108195">
    <property type="protein sequence ID" value="WTS10346.1"/>
    <property type="molecule type" value="Genomic_DNA"/>
</dbReference>
<evidence type="ECO:0000259" key="1">
    <source>
        <dbReference type="PROSITE" id="PS51502"/>
    </source>
</evidence>
<dbReference type="AlphaFoldDB" id="A0AAU1TXP5"/>
<dbReference type="InterPro" id="IPR013097">
    <property type="entry name" value="Dabb"/>
</dbReference>
<protein>
    <submittedName>
        <fullName evidence="2">Dabb family protein</fullName>
    </submittedName>
</protein>
<reference evidence="2" key="1">
    <citation type="submission" date="2022-10" db="EMBL/GenBank/DDBJ databases">
        <title>The complete genomes of actinobacterial strains from the NBC collection.</title>
        <authorList>
            <person name="Joergensen T.S."/>
            <person name="Alvarez Arevalo M."/>
            <person name="Sterndorff E.B."/>
            <person name="Faurdal D."/>
            <person name="Vuksanovic O."/>
            <person name="Mourched A.-S."/>
            <person name="Charusanti P."/>
            <person name="Shaw S."/>
            <person name="Blin K."/>
            <person name="Weber T."/>
        </authorList>
    </citation>
    <scope>NUCLEOTIDE SEQUENCE</scope>
    <source>
        <strain evidence="2">NBC_00119</strain>
    </source>
</reference>
<dbReference type="SUPFAM" id="SSF54909">
    <property type="entry name" value="Dimeric alpha+beta barrel"/>
    <property type="match status" value="1"/>
</dbReference>
<accession>A0AAU1TXP5</accession>
<evidence type="ECO:0000313" key="2">
    <source>
        <dbReference type="EMBL" id="WTS10346.1"/>
    </source>
</evidence>
<organism evidence="2">
    <name type="scientific">Streptomyces sp. NBC_00119</name>
    <dbReference type="NCBI Taxonomy" id="2975659"/>
    <lineage>
        <taxon>Bacteria</taxon>
        <taxon>Bacillati</taxon>
        <taxon>Actinomycetota</taxon>
        <taxon>Actinomycetes</taxon>
        <taxon>Kitasatosporales</taxon>
        <taxon>Streptomycetaceae</taxon>
        <taxon>Streptomyces</taxon>
    </lineage>
</organism>
<dbReference type="SMART" id="SM00886">
    <property type="entry name" value="Dabb"/>
    <property type="match status" value="1"/>
</dbReference>
<feature type="domain" description="Stress-response A/B barrel" evidence="1">
    <location>
        <begin position="86"/>
        <end position="187"/>
    </location>
</feature>
<dbReference type="Pfam" id="PF07876">
    <property type="entry name" value="Dabb"/>
    <property type="match status" value="1"/>
</dbReference>
<sequence>MTRWVNLLLGDNTDAYGRAAAAPGVLGGSAAADLPGSFGGTGATWDVTAERTPAGIAAESGLPEPLDTVALAPVRGGYVPLRGPRVKRTLLLAVRPGTPVALVGQLEADLMAMPEHISTIRSWSLSRVDQTLTPSRWTHVWEQEYADVQGLTGEYLGHPFHWTCVDRWFDGEIPGAGIVEPRLVHVFRWSPEPVLTSR</sequence>
<proteinExistence type="predicted"/>